<gene>
    <name evidence="1" type="ORF">FXB38_04765</name>
</gene>
<dbReference type="OrthoDB" id="8233957at2"/>
<dbReference type="RefSeq" id="WP_148749611.1">
    <property type="nucleotide sequence ID" value="NZ_VSSR01000008.1"/>
</dbReference>
<dbReference type="InterPro" id="IPR008018">
    <property type="entry name" value="Phage_tail_attach_FII"/>
</dbReference>
<name>A0A5S4X397_9BRAD</name>
<dbReference type="EMBL" id="VSSR01000008">
    <property type="protein sequence ID" value="TYL87433.1"/>
    <property type="molecule type" value="Genomic_DNA"/>
</dbReference>
<protein>
    <recommendedName>
        <fullName evidence="3">Head-tail adaptor protein</fullName>
    </recommendedName>
</protein>
<dbReference type="AlphaFoldDB" id="A0A5S4X397"/>
<accession>A0A5S4X397</accession>
<organism evidence="1 2">
    <name type="scientific">Bradyrhizobium cytisi</name>
    <dbReference type="NCBI Taxonomy" id="515489"/>
    <lineage>
        <taxon>Bacteria</taxon>
        <taxon>Pseudomonadati</taxon>
        <taxon>Pseudomonadota</taxon>
        <taxon>Alphaproteobacteria</taxon>
        <taxon>Hyphomicrobiales</taxon>
        <taxon>Nitrobacteraceae</taxon>
        <taxon>Bradyrhizobium</taxon>
    </lineage>
</organism>
<dbReference type="Pfam" id="PF05354">
    <property type="entry name" value="Phage_attach"/>
    <property type="match status" value="1"/>
</dbReference>
<sequence length="118" mass="13062">MAVNLDVLLQGPIFDFWAVPVTFRPLASQPGQPDYQGRGILNTYSLDVAGLDGSIISDQRTILDIRESEFAVLPEQNDHCVIPFDCNKVPRGEYQIVDASSDGGGQTMLTIRKYETIM</sequence>
<evidence type="ECO:0008006" key="3">
    <source>
        <dbReference type="Google" id="ProtNLM"/>
    </source>
</evidence>
<dbReference type="GO" id="GO:0019068">
    <property type="term" value="P:virion assembly"/>
    <property type="evidence" value="ECO:0007669"/>
    <property type="project" value="InterPro"/>
</dbReference>
<proteinExistence type="predicted"/>
<evidence type="ECO:0000313" key="2">
    <source>
        <dbReference type="Proteomes" id="UP000324853"/>
    </source>
</evidence>
<comment type="caution">
    <text evidence="1">The sequence shown here is derived from an EMBL/GenBank/DDBJ whole genome shotgun (WGS) entry which is preliminary data.</text>
</comment>
<reference evidence="1 2" key="1">
    <citation type="submission" date="2019-08" db="EMBL/GenBank/DDBJ databases">
        <title>Bradyrhizobium hipponensis sp. nov., a rhizobium isolated from a Lupinus angustifolius root nodule in Tunisia.</title>
        <authorList>
            <person name="Off K."/>
            <person name="Rejili M."/>
            <person name="Mars M."/>
            <person name="Brachmann A."/>
            <person name="Marin M."/>
        </authorList>
    </citation>
    <scope>NUCLEOTIDE SEQUENCE [LARGE SCALE GENOMIC DNA]</scope>
    <source>
        <strain evidence="1 2">CTAW11</strain>
    </source>
</reference>
<evidence type="ECO:0000313" key="1">
    <source>
        <dbReference type="EMBL" id="TYL87433.1"/>
    </source>
</evidence>
<keyword evidence="2" id="KW-1185">Reference proteome</keyword>
<dbReference type="Proteomes" id="UP000324853">
    <property type="component" value="Unassembled WGS sequence"/>
</dbReference>